<keyword evidence="2" id="KW-1185">Reference proteome</keyword>
<reference evidence="1 2" key="1">
    <citation type="submission" date="2016-11" db="EMBL/GenBank/DDBJ databases">
        <authorList>
            <person name="Jaros S."/>
            <person name="Januszkiewicz K."/>
            <person name="Wedrychowicz H."/>
        </authorList>
    </citation>
    <scope>NUCLEOTIDE SEQUENCE [LARGE SCALE GENOMIC DNA]</scope>
    <source>
        <strain evidence="1 2">DSM 25660</strain>
    </source>
</reference>
<dbReference type="Proteomes" id="UP000184147">
    <property type="component" value="Unassembled WGS sequence"/>
</dbReference>
<protein>
    <recommendedName>
        <fullName evidence="3">Lipoprotein</fullName>
    </recommendedName>
</protein>
<name>A0A1M4W5U9_9FLAO</name>
<dbReference type="STRING" id="1124188.SAMN05444377_101179"/>
<dbReference type="EMBL" id="FQVQ01000001">
    <property type="protein sequence ID" value="SHE76473.1"/>
    <property type="molecule type" value="Genomic_DNA"/>
</dbReference>
<dbReference type="AlphaFoldDB" id="A0A1M4W5U9"/>
<gene>
    <name evidence="1" type="ORF">SAMN05444377_101179</name>
</gene>
<evidence type="ECO:0000313" key="2">
    <source>
        <dbReference type="Proteomes" id="UP000184147"/>
    </source>
</evidence>
<evidence type="ECO:0008006" key="3">
    <source>
        <dbReference type="Google" id="ProtNLM"/>
    </source>
</evidence>
<accession>A0A1M4W5U9</accession>
<evidence type="ECO:0000313" key="1">
    <source>
        <dbReference type="EMBL" id="SHE76473.1"/>
    </source>
</evidence>
<organism evidence="1 2">
    <name type="scientific">Flavobacterium fontis</name>
    <dbReference type="NCBI Taxonomy" id="1124188"/>
    <lineage>
        <taxon>Bacteria</taxon>
        <taxon>Pseudomonadati</taxon>
        <taxon>Bacteroidota</taxon>
        <taxon>Flavobacteriia</taxon>
        <taxon>Flavobacteriales</taxon>
        <taxon>Flavobacteriaceae</taxon>
        <taxon>Flavobacterium</taxon>
    </lineage>
</organism>
<sequence length="176" mass="20494">MLLNVNGYLGLILIFLIVVSCKKDTSISCSYLDIIGDQKWDTITLESNINKQCMQDIFFLKNGKKERILSILPRVDCAYVLTKPKIEMIYFEANEIQSKDKGLRVMIRNTDLVPDYFFIDLFYEKEWIIKKYGVMNTNPMDSLFVKSKNINKSLTSELGNERICNPKTLYSIHLKK</sequence>
<proteinExistence type="predicted"/>